<protein>
    <submittedName>
        <fullName evidence="1">Uncharacterized protein</fullName>
    </submittedName>
</protein>
<feature type="non-terminal residue" evidence="1">
    <location>
        <position position="76"/>
    </location>
</feature>
<organism evidence="1 2">
    <name type="scientific">Pelobates cultripes</name>
    <name type="common">Western spadefoot toad</name>
    <dbReference type="NCBI Taxonomy" id="61616"/>
    <lineage>
        <taxon>Eukaryota</taxon>
        <taxon>Metazoa</taxon>
        <taxon>Chordata</taxon>
        <taxon>Craniata</taxon>
        <taxon>Vertebrata</taxon>
        <taxon>Euteleostomi</taxon>
        <taxon>Amphibia</taxon>
        <taxon>Batrachia</taxon>
        <taxon>Anura</taxon>
        <taxon>Pelobatoidea</taxon>
        <taxon>Pelobatidae</taxon>
        <taxon>Pelobates</taxon>
    </lineage>
</organism>
<evidence type="ECO:0000313" key="2">
    <source>
        <dbReference type="Proteomes" id="UP001295444"/>
    </source>
</evidence>
<dbReference type="AlphaFoldDB" id="A0AAD1RR50"/>
<sequence length="76" mass="8583">MNNQRNKDGCENTSGIECRDDVMMCGARPSMLDDESGSKGRWRARERARTLHSIKGQLGDELVTPLEKGFLAETRR</sequence>
<keyword evidence="2" id="KW-1185">Reference proteome</keyword>
<accession>A0AAD1RR50</accession>
<reference evidence="1" key="1">
    <citation type="submission" date="2022-03" db="EMBL/GenBank/DDBJ databases">
        <authorList>
            <person name="Alioto T."/>
            <person name="Alioto T."/>
            <person name="Gomez Garrido J."/>
        </authorList>
    </citation>
    <scope>NUCLEOTIDE SEQUENCE</scope>
</reference>
<dbReference type="Proteomes" id="UP001295444">
    <property type="component" value="Chromosome 03"/>
</dbReference>
<evidence type="ECO:0000313" key="1">
    <source>
        <dbReference type="EMBL" id="CAH2276949.1"/>
    </source>
</evidence>
<proteinExistence type="predicted"/>
<dbReference type="EMBL" id="OW240914">
    <property type="protein sequence ID" value="CAH2276949.1"/>
    <property type="molecule type" value="Genomic_DNA"/>
</dbReference>
<name>A0AAD1RR50_PELCU</name>
<gene>
    <name evidence="1" type="ORF">PECUL_23A032058</name>
</gene>